<evidence type="ECO:0000256" key="4">
    <source>
        <dbReference type="ARBA" id="ARBA00022525"/>
    </source>
</evidence>
<comment type="similarity">
    <text evidence="3">Belongs to the RBT5 family.</text>
</comment>
<comment type="subcellular location">
    <subcellularLocation>
        <location evidence="1">Membrane</location>
        <topology evidence="1">Lipid-anchor</topology>
        <topology evidence="1">GPI-anchor</topology>
    </subcellularLocation>
    <subcellularLocation>
        <location evidence="2">Secreted</location>
    </subcellularLocation>
</comment>
<dbReference type="EMBL" id="JAUIRO010000007">
    <property type="protein sequence ID" value="KAK0706677.1"/>
    <property type="molecule type" value="Genomic_DNA"/>
</dbReference>
<keyword evidence="5" id="KW-0336">GPI-anchor</keyword>
<keyword evidence="5" id="KW-0472">Membrane</keyword>
<feature type="domain" description="CFEM" evidence="11">
    <location>
        <begin position="38"/>
        <end position="97"/>
    </location>
</feature>
<evidence type="ECO:0000256" key="9">
    <source>
        <dbReference type="SAM" id="MobiDB-lite"/>
    </source>
</evidence>
<keyword evidence="8" id="KW-0449">Lipoprotein</keyword>
<dbReference type="Proteomes" id="UP001172101">
    <property type="component" value="Unassembled WGS sequence"/>
</dbReference>
<dbReference type="AlphaFoldDB" id="A0AA39ZZV0"/>
<keyword evidence="13" id="KW-1185">Reference proteome</keyword>
<dbReference type="GO" id="GO:0005576">
    <property type="term" value="C:extracellular region"/>
    <property type="evidence" value="ECO:0007669"/>
    <property type="project" value="UniProtKB-SubCell"/>
</dbReference>
<feature type="chain" id="PRO_5041400075" description="CFEM domain-containing protein" evidence="10">
    <location>
        <begin position="27"/>
        <end position="161"/>
    </location>
</feature>
<evidence type="ECO:0000259" key="11">
    <source>
        <dbReference type="Pfam" id="PF05730"/>
    </source>
</evidence>
<evidence type="ECO:0000256" key="2">
    <source>
        <dbReference type="ARBA" id="ARBA00004613"/>
    </source>
</evidence>
<evidence type="ECO:0000256" key="1">
    <source>
        <dbReference type="ARBA" id="ARBA00004589"/>
    </source>
</evidence>
<evidence type="ECO:0000313" key="13">
    <source>
        <dbReference type="Proteomes" id="UP001172101"/>
    </source>
</evidence>
<protein>
    <recommendedName>
        <fullName evidence="11">CFEM domain-containing protein</fullName>
    </recommendedName>
</protein>
<evidence type="ECO:0000256" key="5">
    <source>
        <dbReference type="ARBA" id="ARBA00022622"/>
    </source>
</evidence>
<evidence type="ECO:0000256" key="8">
    <source>
        <dbReference type="ARBA" id="ARBA00023288"/>
    </source>
</evidence>
<keyword evidence="6 10" id="KW-0732">Signal</keyword>
<dbReference type="Pfam" id="PF05730">
    <property type="entry name" value="CFEM"/>
    <property type="match status" value="1"/>
</dbReference>
<keyword evidence="7" id="KW-1015">Disulfide bond</keyword>
<dbReference type="GO" id="GO:0098552">
    <property type="term" value="C:side of membrane"/>
    <property type="evidence" value="ECO:0007669"/>
    <property type="project" value="UniProtKB-KW"/>
</dbReference>
<dbReference type="GeneID" id="85318456"/>
<evidence type="ECO:0000313" key="12">
    <source>
        <dbReference type="EMBL" id="KAK0706677.1"/>
    </source>
</evidence>
<evidence type="ECO:0000256" key="3">
    <source>
        <dbReference type="ARBA" id="ARBA00010031"/>
    </source>
</evidence>
<comment type="caution">
    <text evidence="12">The sequence shown here is derived from an EMBL/GenBank/DDBJ whole genome shotgun (WGS) entry which is preliminary data.</text>
</comment>
<proteinExistence type="inferred from homology"/>
<reference evidence="12" key="1">
    <citation type="submission" date="2023-06" db="EMBL/GenBank/DDBJ databases">
        <title>Genome-scale phylogeny and comparative genomics of the fungal order Sordariales.</title>
        <authorList>
            <consortium name="Lawrence Berkeley National Laboratory"/>
            <person name="Hensen N."/>
            <person name="Bonometti L."/>
            <person name="Westerberg I."/>
            <person name="Brannstrom I.O."/>
            <person name="Guillou S."/>
            <person name="Cros-Aarteil S."/>
            <person name="Calhoun S."/>
            <person name="Haridas S."/>
            <person name="Kuo A."/>
            <person name="Mondo S."/>
            <person name="Pangilinan J."/>
            <person name="Riley R."/>
            <person name="LaButti K."/>
            <person name="Andreopoulos B."/>
            <person name="Lipzen A."/>
            <person name="Chen C."/>
            <person name="Yanf M."/>
            <person name="Daum C."/>
            <person name="Ng V."/>
            <person name="Clum A."/>
            <person name="Steindorff A."/>
            <person name="Ohm R."/>
            <person name="Martin F."/>
            <person name="Silar P."/>
            <person name="Natvig D."/>
            <person name="Lalanne C."/>
            <person name="Gautier V."/>
            <person name="Ament-velasquez S.L."/>
            <person name="Kruys A."/>
            <person name="Hutchinson M.I."/>
            <person name="Powell A.J."/>
            <person name="Barry K."/>
            <person name="Miller A.N."/>
            <person name="Grigoriev I.V."/>
            <person name="Debuchy R."/>
            <person name="Gladieux P."/>
            <person name="Thoren M.H."/>
            <person name="Johannesson H."/>
        </authorList>
    </citation>
    <scope>NUCLEOTIDE SEQUENCE</scope>
    <source>
        <strain evidence="12">SMH2392-1A</strain>
    </source>
</reference>
<keyword evidence="4" id="KW-0964">Secreted</keyword>
<dbReference type="RefSeq" id="XP_060291771.1">
    <property type="nucleotide sequence ID" value="XM_060435186.1"/>
</dbReference>
<dbReference type="InterPro" id="IPR008427">
    <property type="entry name" value="Extracellular_membr_CFEM_dom"/>
</dbReference>
<name>A0AA39ZZV0_9PEZI</name>
<evidence type="ECO:0000256" key="6">
    <source>
        <dbReference type="ARBA" id="ARBA00022729"/>
    </source>
</evidence>
<feature type="signal peptide" evidence="10">
    <location>
        <begin position="1"/>
        <end position="26"/>
    </location>
</feature>
<accession>A0AA39ZZV0</accession>
<feature type="region of interest" description="Disordered" evidence="9">
    <location>
        <begin position="121"/>
        <end position="143"/>
    </location>
</feature>
<keyword evidence="5" id="KW-0325">Glycoprotein</keyword>
<organism evidence="12 13">
    <name type="scientific">Lasiosphaeria miniovina</name>
    <dbReference type="NCBI Taxonomy" id="1954250"/>
    <lineage>
        <taxon>Eukaryota</taxon>
        <taxon>Fungi</taxon>
        <taxon>Dikarya</taxon>
        <taxon>Ascomycota</taxon>
        <taxon>Pezizomycotina</taxon>
        <taxon>Sordariomycetes</taxon>
        <taxon>Sordariomycetidae</taxon>
        <taxon>Sordariales</taxon>
        <taxon>Lasiosphaeriaceae</taxon>
        <taxon>Lasiosphaeria</taxon>
    </lineage>
</organism>
<evidence type="ECO:0000256" key="7">
    <source>
        <dbReference type="ARBA" id="ARBA00023157"/>
    </source>
</evidence>
<sequence>MRANSAPTSRLSIALLFFSLQALGRTAAPHGLPSDVASRVPDCGLGCLQQLINSATANASSACLEAGTDAACLCEKDISQYGSVLSCVQANCTIEDAIGSRHLACPFLLHSLSQRGNHLGCKGRQTDRDKTPLVGRGRPAESPNALARPISSCRCLSKCRP</sequence>
<evidence type="ECO:0000256" key="10">
    <source>
        <dbReference type="SAM" id="SignalP"/>
    </source>
</evidence>
<gene>
    <name evidence="12" type="ORF">B0T26DRAFT_467297</name>
</gene>